<evidence type="ECO:0000313" key="3">
    <source>
        <dbReference type="Proteomes" id="UP000248863"/>
    </source>
</evidence>
<organism evidence="2 3">
    <name type="scientific">Rhodoplanes elegans</name>
    <dbReference type="NCBI Taxonomy" id="29408"/>
    <lineage>
        <taxon>Bacteria</taxon>
        <taxon>Pseudomonadati</taxon>
        <taxon>Pseudomonadota</taxon>
        <taxon>Alphaproteobacteria</taxon>
        <taxon>Hyphomicrobiales</taxon>
        <taxon>Nitrobacteraceae</taxon>
        <taxon>Rhodoplanes</taxon>
    </lineage>
</organism>
<comment type="caution">
    <text evidence="2">The sequence shown here is derived from an EMBL/GenBank/DDBJ whole genome shotgun (WGS) entry which is preliminary data.</text>
</comment>
<sequence length="215" mass="23660">MKAQVTRGTVSAEPRPQREQLAAFLRERGIARLAEIRRAGITAATVSRLEREGFVTRLGRGLYQLADAAPEGNHSLAEAAKRVPKGVVCLVSALAFHGITDQMPRRVWIAIGPKDWKPQIDYPPLRIVRFADKFLRDGVETHDVEGVSVPIFGVAKTIADAFRHRRSVGIDVAVPALKEALRQRKATPSEISACAMRSGVWNTLRPYLEAFTADG</sequence>
<dbReference type="EMBL" id="NPEU01000009">
    <property type="protein sequence ID" value="RAI41804.1"/>
    <property type="molecule type" value="Genomic_DNA"/>
</dbReference>
<keyword evidence="3" id="KW-1185">Reference proteome</keyword>
<dbReference type="RefSeq" id="WP_111355356.1">
    <property type="nucleotide sequence ID" value="NZ_NHSK01000116.1"/>
</dbReference>
<feature type="domain" description="AbiEi antitoxin N-terminal" evidence="1">
    <location>
        <begin position="19"/>
        <end position="66"/>
    </location>
</feature>
<dbReference type="InterPro" id="IPR025159">
    <property type="entry name" value="AbiEi_N"/>
</dbReference>
<protein>
    <submittedName>
        <fullName evidence="2">Transcriptional regulator</fullName>
    </submittedName>
</protein>
<evidence type="ECO:0000259" key="1">
    <source>
        <dbReference type="Pfam" id="PF13338"/>
    </source>
</evidence>
<dbReference type="Pfam" id="PF13338">
    <property type="entry name" value="AbiEi_4"/>
    <property type="match status" value="1"/>
</dbReference>
<accession>A0A327KV02</accession>
<dbReference type="AlphaFoldDB" id="A0A327KV02"/>
<dbReference type="Proteomes" id="UP000248863">
    <property type="component" value="Unassembled WGS sequence"/>
</dbReference>
<evidence type="ECO:0000313" key="2">
    <source>
        <dbReference type="EMBL" id="RAI41804.1"/>
    </source>
</evidence>
<dbReference type="OrthoDB" id="9789781at2"/>
<gene>
    <name evidence="2" type="ORF">CH338_01950</name>
</gene>
<name>A0A327KV02_9BRAD</name>
<proteinExistence type="predicted"/>
<reference evidence="2 3" key="1">
    <citation type="submission" date="2017-07" db="EMBL/GenBank/DDBJ databases">
        <title>Draft Genome Sequences of Select Purple Nonsulfur Bacteria.</title>
        <authorList>
            <person name="Lasarre B."/>
            <person name="Mckinlay J.B."/>
        </authorList>
    </citation>
    <scope>NUCLEOTIDE SEQUENCE [LARGE SCALE GENOMIC DNA]</scope>
    <source>
        <strain evidence="2 3">DSM 11907</strain>
    </source>
</reference>